<dbReference type="InterPro" id="IPR051189">
    <property type="entry name" value="Splicing_assoc_domain"/>
</dbReference>
<dbReference type="SMART" id="SM00393">
    <property type="entry name" value="R3H"/>
    <property type="match status" value="1"/>
</dbReference>
<feature type="compositionally biased region" description="Acidic residues" evidence="1">
    <location>
        <begin position="124"/>
        <end position="134"/>
    </location>
</feature>
<feature type="compositionally biased region" description="Basic residues" evidence="1">
    <location>
        <begin position="78"/>
        <end position="87"/>
    </location>
</feature>
<feature type="compositionally biased region" description="Basic residues" evidence="1">
    <location>
        <begin position="1"/>
        <end position="31"/>
    </location>
</feature>
<feature type="domain" description="R3H" evidence="3">
    <location>
        <begin position="366"/>
        <end position="429"/>
    </location>
</feature>
<sequence>MRGHHKGSRGRGRQGGRGRGGHGRGGRGGRGGRRELIPTRDGFLYRPETNVDYFELEDDFKIYGQFSSDEQDSQPQNLKKKKHPQQKKKGDNKQFESKPSKGQKKTMYLQPLNFQKSSDSPDNKEEDDTSELDEVTLRSMADLSLKEPEKKQGESSKDTSYLSKSQNDDGTDDSIEDFESDVDESEGEDDFYHDGYLDDTEEDELLEEDMLIMEDYVENVLLQSDEDLEEFIASTRLQDEEEQVSDEYDYDTLNETKDQRVRRILTEMEEEEAMMTKDNIHKKIMKSSKKKKQDASDAVVDPEIFGQTLEAAISQVPPSLRPGMRAWYEKQQKREEEKKKKKEAKEKRKQKQKGKNKEKGEQVKEQPSLTKIDKRLRDFIQDDSIASFEFAPMPGLLRKQVHILSEYYNLYSKGTGHREIRHIVVRKTPETYLPANRSSIDRYISEMQFSMDEHARITQKQLTLHTKAARQSKNNKKKEKDKKASKKKDNGATHGTIVGQNVAPIGVDNIGHRMLAAMGWQQGQALGTSNNGITAPLEAVIRRDKLGLGL</sequence>
<evidence type="ECO:0000259" key="3">
    <source>
        <dbReference type="PROSITE" id="PS51061"/>
    </source>
</evidence>
<dbReference type="EMBL" id="JAANQT010000185">
    <property type="protein sequence ID" value="KAG1313535.1"/>
    <property type="molecule type" value="Genomic_DNA"/>
</dbReference>
<dbReference type="SMART" id="SM00443">
    <property type="entry name" value="G_patch"/>
    <property type="match status" value="1"/>
</dbReference>
<dbReference type="OrthoDB" id="21470at2759"/>
<feature type="compositionally biased region" description="Basic residues" evidence="1">
    <location>
        <begin position="282"/>
        <end position="292"/>
    </location>
</feature>
<dbReference type="AlphaFoldDB" id="A0A9P6XGT4"/>
<dbReference type="PROSITE" id="PS51061">
    <property type="entry name" value="R3H"/>
    <property type="match status" value="1"/>
</dbReference>
<feature type="region of interest" description="Disordered" evidence="1">
    <location>
        <begin position="1"/>
        <end position="44"/>
    </location>
</feature>
<name>A0A9P6XGT4_RHIOR</name>
<accession>A0A9P6XGT4</accession>
<feature type="compositionally biased region" description="Basic and acidic residues" evidence="1">
    <location>
        <begin position="88"/>
        <end position="99"/>
    </location>
</feature>
<evidence type="ECO:0000313" key="4">
    <source>
        <dbReference type="EMBL" id="KAG1313535.1"/>
    </source>
</evidence>
<dbReference type="InterPro" id="IPR001374">
    <property type="entry name" value="R3H_dom"/>
</dbReference>
<feature type="region of interest" description="Disordered" evidence="1">
    <location>
        <begin position="464"/>
        <end position="497"/>
    </location>
</feature>
<dbReference type="Pfam" id="PF01585">
    <property type="entry name" value="G-patch"/>
    <property type="match status" value="1"/>
</dbReference>
<protein>
    <recommendedName>
        <fullName evidence="6">Protein SQS1</fullName>
    </recommendedName>
</protein>
<dbReference type="InterPro" id="IPR036867">
    <property type="entry name" value="R3H_dom_sf"/>
</dbReference>
<feature type="region of interest" description="Disordered" evidence="1">
    <location>
        <begin position="65"/>
        <end position="203"/>
    </location>
</feature>
<organism evidence="4 5">
    <name type="scientific">Rhizopus oryzae</name>
    <name type="common">Mucormycosis agent</name>
    <name type="synonym">Rhizopus arrhizus var. delemar</name>
    <dbReference type="NCBI Taxonomy" id="64495"/>
    <lineage>
        <taxon>Eukaryota</taxon>
        <taxon>Fungi</taxon>
        <taxon>Fungi incertae sedis</taxon>
        <taxon>Mucoromycota</taxon>
        <taxon>Mucoromycotina</taxon>
        <taxon>Mucoromycetes</taxon>
        <taxon>Mucorales</taxon>
        <taxon>Mucorineae</taxon>
        <taxon>Rhizopodaceae</taxon>
        <taxon>Rhizopus</taxon>
    </lineage>
</organism>
<proteinExistence type="predicted"/>
<evidence type="ECO:0008006" key="6">
    <source>
        <dbReference type="Google" id="ProtNLM"/>
    </source>
</evidence>
<dbReference type="PROSITE" id="PS50174">
    <property type="entry name" value="G_PATCH"/>
    <property type="match status" value="1"/>
</dbReference>
<dbReference type="CDD" id="cd02325">
    <property type="entry name" value="R3H"/>
    <property type="match status" value="1"/>
</dbReference>
<feature type="compositionally biased region" description="Acidic residues" evidence="1">
    <location>
        <begin position="169"/>
        <end position="189"/>
    </location>
</feature>
<feature type="region of interest" description="Disordered" evidence="1">
    <location>
        <begin position="273"/>
        <end position="298"/>
    </location>
</feature>
<evidence type="ECO:0000256" key="1">
    <source>
        <dbReference type="SAM" id="MobiDB-lite"/>
    </source>
</evidence>
<feature type="compositionally biased region" description="Basic and acidic residues" evidence="1">
    <location>
        <begin position="355"/>
        <end position="364"/>
    </location>
</feature>
<reference evidence="4" key="1">
    <citation type="journal article" date="2020" name="Microb. Genom.">
        <title>Genetic diversity of clinical and environmental Mucorales isolates obtained from an investigation of mucormycosis cases among solid organ transplant recipients.</title>
        <authorList>
            <person name="Nguyen M.H."/>
            <person name="Kaul D."/>
            <person name="Muto C."/>
            <person name="Cheng S.J."/>
            <person name="Richter R.A."/>
            <person name="Bruno V.M."/>
            <person name="Liu G."/>
            <person name="Beyhan S."/>
            <person name="Sundermann A.J."/>
            <person name="Mounaud S."/>
            <person name="Pasculle A.W."/>
            <person name="Nierman W.C."/>
            <person name="Driscoll E."/>
            <person name="Cumbie R."/>
            <person name="Clancy C.J."/>
            <person name="Dupont C.L."/>
        </authorList>
    </citation>
    <scope>NUCLEOTIDE SEQUENCE</scope>
    <source>
        <strain evidence="4">GL11</strain>
    </source>
</reference>
<dbReference type="PANTHER" id="PTHR14195">
    <property type="entry name" value="G PATCH DOMAIN CONTAINING PROTEIN 2"/>
    <property type="match status" value="1"/>
</dbReference>
<gene>
    <name evidence="4" type="ORF">G6F64_002176</name>
</gene>
<evidence type="ECO:0000259" key="2">
    <source>
        <dbReference type="PROSITE" id="PS50174"/>
    </source>
</evidence>
<feature type="domain" description="G-patch" evidence="2">
    <location>
        <begin position="507"/>
        <end position="550"/>
    </location>
</feature>
<dbReference type="Proteomes" id="UP000716291">
    <property type="component" value="Unassembled WGS sequence"/>
</dbReference>
<dbReference type="Pfam" id="PF01424">
    <property type="entry name" value="R3H"/>
    <property type="match status" value="1"/>
</dbReference>
<feature type="compositionally biased region" description="Basic and acidic residues" evidence="1">
    <location>
        <begin position="144"/>
        <end position="157"/>
    </location>
</feature>
<evidence type="ECO:0000313" key="5">
    <source>
        <dbReference type="Proteomes" id="UP000716291"/>
    </source>
</evidence>
<comment type="caution">
    <text evidence="4">The sequence shown here is derived from an EMBL/GenBank/DDBJ whole genome shotgun (WGS) entry which is preliminary data.</text>
</comment>
<dbReference type="Gene3D" id="3.30.1370.50">
    <property type="entry name" value="R3H-like domain"/>
    <property type="match status" value="1"/>
</dbReference>
<keyword evidence="5" id="KW-1185">Reference proteome</keyword>
<dbReference type="SUPFAM" id="SSF82708">
    <property type="entry name" value="R3H domain"/>
    <property type="match status" value="1"/>
</dbReference>
<feature type="compositionally biased region" description="Basic residues" evidence="1">
    <location>
        <begin position="467"/>
        <end position="486"/>
    </location>
</feature>
<dbReference type="InterPro" id="IPR000467">
    <property type="entry name" value="G_patch_dom"/>
</dbReference>
<dbReference type="GO" id="GO:0003676">
    <property type="term" value="F:nucleic acid binding"/>
    <property type="evidence" value="ECO:0007669"/>
    <property type="project" value="UniProtKB-UniRule"/>
</dbReference>
<feature type="region of interest" description="Disordered" evidence="1">
    <location>
        <begin position="329"/>
        <end position="370"/>
    </location>
</feature>
<feature type="compositionally biased region" description="Basic and acidic residues" evidence="1">
    <location>
        <begin position="329"/>
        <end position="346"/>
    </location>
</feature>